<evidence type="ECO:0000313" key="1">
    <source>
        <dbReference type="EMBL" id="MBO8193230.1"/>
    </source>
</evidence>
<evidence type="ECO:0000313" key="2">
    <source>
        <dbReference type="Proteomes" id="UP001519064"/>
    </source>
</evidence>
<evidence type="ECO:0008006" key="3">
    <source>
        <dbReference type="Google" id="ProtNLM"/>
    </source>
</evidence>
<reference evidence="1 2" key="1">
    <citation type="submission" date="2020-11" db="EMBL/GenBank/DDBJ databases">
        <title>Streptomyces spirodelae sp. nov., isolated from duckweed.</title>
        <authorList>
            <person name="Saimee Y."/>
            <person name="Duangmal K."/>
        </authorList>
    </citation>
    <scope>NUCLEOTIDE SEQUENCE [LARGE SCALE GENOMIC DNA]</scope>
    <source>
        <strain evidence="1 2">S16-07</strain>
    </source>
</reference>
<gene>
    <name evidence="1" type="ORF">ITI46_16365</name>
</gene>
<name>A0ABS3XCX3_9ACTN</name>
<comment type="caution">
    <text evidence="1">The sequence shown here is derived from an EMBL/GenBank/DDBJ whole genome shotgun (WGS) entry which is preliminary data.</text>
</comment>
<dbReference type="RefSeq" id="WP_209240295.1">
    <property type="nucleotide sequence ID" value="NZ_JADKMA010000074.1"/>
</dbReference>
<protein>
    <recommendedName>
        <fullName evidence="3">Lipoprotein</fullName>
    </recommendedName>
</protein>
<accession>A0ABS3XCX3</accession>
<keyword evidence="2" id="KW-1185">Reference proteome</keyword>
<sequence length="180" mass="19679">MNARTTRRVLALVAPLVVLLSACSGGRDYAVPRKVCGVRMSEETVEPLLPDGEKLHQSRRPVRDDGSVVACQVNVVDGPVALDVDITELDKPLTADDKRVSLKSLKDAKSVHVADTHWTVQGDNKIHLSTPCGLEWADSLSFRFTFAKGEKGADATRRNTLRFAKAFLQGEKKKEGCTAH</sequence>
<dbReference type="EMBL" id="JADKMA010000074">
    <property type="protein sequence ID" value="MBO8193230.1"/>
    <property type="molecule type" value="Genomic_DNA"/>
</dbReference>
<dbReference type="PROSITE" id="PS51257">
    <property type="entry name" value="PROKAR_LIPOPROTEIN"/>
    <property type="match status" value="1"/>
</dbReference>
<proteinExistence type="predicted"/>
<dbReference type="Proteomes" id="UP001519064">
    <property type="component" value="Unassembled WGS sequence"/>
</dbReference>
<organism evidence="1 2">
    <name type="scientific">Streptomyces oryzae</name>
    <dbReference type="NCBI Taxonomy" id="1434886"/>
    <lineage>
        <taxon>Bacteria</taxon>
        <taxon>Bacillati</taxon>
        <taxon>Actinomycetota</taxon>
        <taxon>Actinomycetes</taxon>
        <taxon>Kitasatosporales</taxon>
        <taxon>Streptomycetaceae</taxon>
        <taxon>Streptomyces</taxon>
    </lineage>
</organism>